<dbReference type="RefSeq" id="XP_033674963.1">
    <property type="nucleotide sequence ID" value="XM_033815080.1"/>
</dbReference>
<evidence type="ECO:0000256" key="1">
    <source>
        <dbReference type="ARBA" id="ARBA00004141"/>
    </source>
</evidence>
<proteinExistence type="predicted"/>
<evidence type="ECO:0000256" key="4">
    <source>
        <dbReference type="ARBA" id="ARBA00023136"/>
    </source>
</evidence>
<feature type="transmembrane region" description="Helical" evidence="5">
    <location>
        <begin position="137"/>
        <end position="156"/>
    </location>
</feature>
<feature type="transmembrane region" description="Helical" evidence="5">
    <location>
        <begin position="69"/>
        <end position="92"/>
    </location>
</feature>
<accession>A0A6A6D3T2</accession>
<keyword evidence="3 5" id="KW-1133">Transmembrane helix</keyword>
<feature type="transmembrane region" description="Helical" evidence="5">
    <location>
        <begin position="112"/>
        <end position="130"/>
    </location>
</feature>
<keyword evidence="8" id="KW-1185">Reference proteome</keyword>
<dbReference type="InterPro" id="IPR036259">
    <property type="entry name" value="MFS_trans_sf"/>
</dbReference>
<keyword evidence="4 5" id="KW-0472">Membrane</keyword>
<dbReference type="InterPro" id="IPR011701">
    <property type="entry name" value="MFS"/>
</dbReference>
<evidence type="ECO:0000313" key="8">
    <source>
        <dbReference type="Proteomes" id="UP000799537"/>
    </source>
</evidence>
<dbReference type="Proteomes" id="UP000799537">
    <property type="component" value="Unassembled WGS sequence"/>
</dbReference>
<dbReference type="PROSITE" id="PS50850">
    <property type="entry name" value="MFS"/>
    <property type="match status" value="1"/>
</dbReference>
<feature type="transmembrane region" description="Helical" evidence="5">
    <location>
        <begin position="333"/>
        <end position="364"/>
    </location>
</feature>
<evidence type="ECO:0000256" key="5">
    <source>
        <dbReference type="SAM" id="Phobius"/>
    </source>
</evidence>
<dbReference type="PANTHER" id="PTHR23502">
    <property type="entry name" value="MAJOR FACILITATOR SUPERFAMILY"/>
    <property type="match status" value="1"/>
</dbReference>
<sequence length="561" mass="60841">MGIGVLDVKTTDHVPGTVHLEHVTESAAVDNILSPLKHGQGKDGRIILTPQPSDDPNDPLNWSFAKKRAIASIVYAGTVIHSATTAPLLLAGTVQIAQDLNISAASMVKLSSGYYLLAAGAACPFVAACSRKYGKRPIFVLSSFMAVIGSVVGATAQGYNSLLTARVIQGIASAAYETLVFSAIGDITFLHERGPRVAAGVFLLNAIANIVGIIAGTITTNLGWRYNFYMLIPFAALQAISTALFVPETSYIRRYDSEIEPKDGTSWSSLTRPEAKSASKRALDDCGEMSHDEHVVQTAVESTPRTWCQELRLYSGTYVSDPIWRILISFPVVLVNLGATFAVVSCGLTLCWLAATLILSSVLLTAPPYNLTSSQVGYASVAPAIGALLAGLFMGLCSDRCIRILTRRNRGIYEPEFQLPLTLIGVACAISGMVGLGYTYQQRTSLYVVCVCWGITAFGLSSCNTTFFNYALSAFHEYGSEILVMSALVRNFLGYGMSVFIVPWVEQDGPRTVLCSLGGIMAFPAVLVVVFYRYGKMYRLVWHRNNWLKKWYLESRPTAHV</sequence>
<comment type="subcellular location">
    <subcellularLocation>
        <location evidence="1">Membrane</location>
        <topology evidence="1">Multi-pass membrane protein</topology>
    </subcellularLocation>
</comment>
<dbReference type="SUPFAM" id="SSF103473">
    <property type="entry name" value="MFS general substrate transporter"/>
    <property type="match status" value="1"/>
</dbReference>
<gene>
    <name evidence="7" type="ORF">M409DRAFT_62233</name>
</gene>
<protein>
    <recommendedName>
        <fullName evidence="6">Major facilitator superfamily (MFS) profile domain-containing protein</fullName>
    </recommendedName>
</protein>
<feature type="domain" description="Major facilitator superfamily (MFS) profile" evidence="6">
    <location>
        <begin position="70"/>
        <end position="536"/>
    </location>
</feature>
<feature type="transmembrane region" description="Helical" evidence="5">
    <location>
        <begin position="226"/>
        <end position="246"/>
    </location>
</feature>
<organism evidence="7 8">
    <name type="scientific">Zasmidium cellare ATCC 36951</name>
    <dbReference type="NCBI Taxonomy" id="1080233"/>
    <lineage>
        <taxon>Eukaryota</taxon>
        <taxon>Fungi</taxon>
        <taxon>Dikarya</taxon>
        <taxon>Ascomycota</taxon>
        <taxon>Pezizomycotina</taxon>
        <taxon>Dothideomycetes</taxon>
        <taxon>Dothideomycetidae</taxon>
        <taxon>Mycosphaerellales</taxon>
        <taxon>Mycosphaerellaceae</taxon>
        <taxon>Zasmidium</taxon>
    </lineage>
</organism>
<feature type="transmembrane region" description="Helical" evidence="5">
    <location>
        <begin position="419"/>
        <end position="440"/>
    </location>
</feature>
<evidence type="ECO:0000313" key="7">
    <source>
        <dbReference type="EMBL" id="KAF2174074.1"/>
    </source>
</evidence>
<feature type="transmembrane region" description="Helical" evidence="5">
    <location>
        <begin position="376"/>
        <end position="398"/>
    </location>
</feature>
<keyword evidence="2 5" id="KW-0812">Transmembrane</keyword>
<dbReference type="OrthoDB" id="2585655at2759"/>
<dbReference type="Pfam" id="PF07690">
    <property type="entry name" value="MFS_1"/>
    <property type="match status" value="1"/>
</dbReference>
<dbReference type="InterPro" id="IPR020846">
    <property type="entry name" value="MFS_dom"/>
</dbReference>
<feature type="transmembrane region" description="Helical" evidence="5">
    <location>
        <begin position="446"/>
        <end position="470"/>
    </location>
</feature>
<reference evidence="7" key="1">
    <citation type="journal article" date="2020" name="Stud. Mycol.">
        <title>101 Dothideomycetes genomes: a test case for predicting lifestyles and emergence of pathogens.</title>
        <authorList>
            <person name="Haridas S."/>
            <person name="Albert R."/>
            <person name="Binder M."/>
            <person name="Bloem J."/>
            <person name="Labutti K."/>
            <person name="Salamov A."/>
            <person name="Andreopoulos B."/>
            <person name="Baker S."/>
            <person name="Barry K."/>
            <person name="Bills G."/>
            <person name="Bluhm B."/>
            <person name="Cannon C."/>
            <person name="Castanera R."/>
            <person name="Culley D."/>
            <person name="Daum C."/>
            <person name="Ezra D."/>
            <person name="Gonzalez J."/>
            <person name="Henrissat B."/>
            <person name="Kuo A."/>
            <person name="Liang C."/>
            <person name="Lipzen A."/>
            <person name="Lutzoni F."/>
            <person name="Magnuson J."/>
            <person name="Mondo S."/>
            <person name="Nolan M."/>
            <person name="Ohm R."/>
            <person name="Pangilinan J."/>
            <person name="Park H.-J."/>
            <person name="Ramirez L."/>
            <person name="Alfaro M."/>
            <person name="Sun H."/>
            <person name="Tritt A."/>
            <person name="Yoshinaga Y."/>
            <person name="Zwiers L.-H."/>
            <person name="Turgeon B."/>
            <person name="Goodwin S."/>
            <person name="Spatafora J."/>
            <person name="Crous P."/>
            <person name="Grigoriev I."/>
        </authorList>
    </citation>
    <scope>NUCLEOTIDE SEQUENCE</scope>
    <source>
        <strain evidence="7">ATCC 36951</strain>
    </source>
</reference>
<feature type="transmembrane region" description="Helical" evidence="5">
    <location>
        <begin position="511"/>
        <end position="534"/>
    </location>
</feature>
<dbReference type="Gene3D" id="1.20.1250.20">
    <property type="entry name" value="MFS general substrate transporter like domains"/>
    <property type="match status" value="1"/>
</dbReference>
<feature type="transmembrane region" description="Helical" evidence="5">
    <location>
        <begin position="482"/>
        <end position="505"/>
    </location>
</feature>
<dbReference type="AlphaFoldDB" id="A0A6A6D3T2"/>
<evidence type="ECO:0000256" key="2">
    <source>
        <dbReference type="ARBA" id="ARBA00022692"/>
    </source>
</evidence>
<dbReference type="GO" id="GO:0005886">
    <property type="term" value="C:plasma membrane"/>
    <property type="evidence" value="ECO:0007669"/>
    <property type="project" value="TreeGrafter"/>
</dbReference>
<name>A0A6A6D3T2_ZASCE</name>
<dbReference type="Gene3D" id="1.20.1720.10">
    <property type="entry name" value="Multidrug resistance protein D"/>
    <property type="match status" value="1"/>
</dbReference>
<dbReference type="GeneID" id="54568352"/>
<feature type="transmembrane region" description="Helical" evidence="5">
    <location>
        <begin position="168"/>
        <end position="190"/>
    </location>
</feature>
<evidence type="ECO:0000259" key="6">
    <source>
        <dbReference type="PROSITE" id="PS50850"/>
    </source>
</evidence>
<dbReference type="GO" id="GO:0022857">
    <property type="term" value="F:transmembrane transporter activity"/>
    <property type="evidence" value="ECO:0007669"/>
    <property type="project" value="InterPro"/>
</dbReference>
<dbReference type="EMBL" id="ML993579">
    <property type="protein sequence ID" value="KAF2174074.1"/>
    <property type="molecule type" value="Genomic_DNA"/>
</dbReference>
<dbReference type="PANTHER" id="PTHR23502:SF29">
    <property type="entry name" value="TRANSPORTER, PUTATIVE (AFU_ORTHOLOGUE AFUA_6G06680)-RELATED"/>
    <property type="match status" value="1"/>
</dbReference>
<feature type="transmembrane region" description="Helical" evidence="5">
    <location>
        <begin position="197"/>
        <end position="220"/>
    </location>
</feature>
<evidence type="ECO:0000256" key="3">
    <source>
        <dbReference type="ARBA" id="ARBA00022989"/>
    </source>
</evidence>